<feature type="domain" description="DUF4766" evidence="2">
    <location>
        <begin position="72"/>
        <end position="140"/>
    </location>
</feature>
<evidence type="ECO:0000313" key="3">
    <source>
        <dbReference type="EnsemblMetazoa" id="GAUT027686-PA"/>
    </source>
</evidence>
<dbReference type="AlphaFoldDB" id="A0A1A9V6Q0"/>
<feature type="chain" id="PRO_5008399092" evidence="1">
    <location>
        <begin position="19"/>
        <end position="248"/>
    </location>
</feature>
<keyword evidence="4" id="KW-1185">Reference proteome</keyword>
<protein>
    <submittedName>
        <fullName evidence="3">DUF4766 domain-containing protein</fullName>
    </submittedName>
</protein>
<evidence type="ECO:0000259" key="2">
    <source>
        <dbReference type="Pfam" id="PF15973"/>
    </source>
</evidence>
<accession>A0A1A9V6Q0</accession>
<proteinExistence type="predicted"/>
<dbReference type="InterPro" id="IPR031903">
    <property type="entry name" value="DUF4766"/>
</dbReference>
<dbReference type="Proteomes" id="UP000078200">
    <property type="component" value="Unassembled WGS sequence"/>
</dbReference>
<dbReference type="Pfam" id="PF15973">
    <property type="entry name" value="DUF4766"/>
    <property type="match status" value="1"/>
</dbReference>
<evidence type="ECO:0000256" key="1">
    <source>
        <dbReference type="SAM" id="SignalP"/>
    </source>
</evidence>
<dbReference type="EnsemblMetazoa" id="GAUT027686-RA">
    <property type="protein sequence ID" value="GAUT027686-PA"/>
    <property type="gene ID" value="GAUT027686"/>
</dbReference>
<keyword evidence="1" id="KW-0732">Signal</keyword>
<feature type="signal peptide" evidence="1">
    <location>
        <begin position="1"/>
        <end position="18"/>
    </location>
</feature>
<organism evidence="3 4">
    <name type="scientific">Glossina austeni</name>
    <name type="common">Savannah tsetse fly</name>
    <dbReference type="NCBI Taxonomy" id="7395"/>
    <lineage>
        <taxon>Eukaryota</taxon>
        <taxon>Metazoa</taxon>
        <taxon>Ecdysozoa</taxon>
        <taxon>Arthropoda</taxon>
        <taxon>Hexapoda</taxon>
        <taxon>Insecta</taxon>
        <taxon>Pterygota</taxon>
        <taxon>Neoptera</taxon>
        <taxon>Endopterygota</taxon>
        <taxon>Diptera</taxon>
        <taxon>Brachycera</taxon>
        <taxon>Muscomorpha</taxon>
        <taxon>Hippoboscoidea</taxon>
        <taxon>Glossinidae</taxon>
        <taxon>Glossina</taxon>
    </lineage>
</organism>
<sequence>MRNNICLYFLGILAAAQAGFLGLFNGGGSYGGGHYDDHEHHDHGNYEDVKIVKVISHDEGYGHGGGYGGGYHSGGHGGDVKYVQVVHEDGHGYGHGGYEGGYGHGGYEGGYGHGGGEVKIVKVISHGGHHEESYGHGHGCSTFMLGTVTLKQEILLGHAASTQLYREILTLMVELELVATPKNDAGIGKSAGAFFILWGEDSLPLVQGSGFFGPTGADIIARLAQLTGFRTTLGPFYSHLTEFRLSII</sequence>
<evidence type="ECO:0000313" key="4">
    <source>
        <dbReference type="Proteomes" id="UP000078200"/>
    </source>
</evidence>
<name>A0A1A9V6Q0_GLOAU</name>
<reference evidence="3" key="1">
    <citation type="submission" date="2020-05" db="UniProtKB">
        <authorList>
            <consortium name="EnsemblMetazoa"/>
        </authorList>
    </citation>
    <scope>IDENTIFICATION</scope>
    <source>
        <strain evidence="3">TTRI</strain>
    </source>
</reference>
<dbReference type="VEuPathDB" id="VectorBase:GAUT027686"/>